<dbReference type="RefSeq" id="XP_007604432.1">
    <property type="nucleotide sequence ID" value="XM_007604370.1"/>
</dbReference>
<gene>
    <name evidence="1" type="ORF">VICG_00985</name>
</gene>
<evidence type="ECO:0000313" key="2">
    <source>
        <dbReference type="Proteomes" id="UP000011082"/>
    </source>
</evidence>
<dbReference type="Proteomes" id="UP000011082">
    <property type="component" value="Unassembled WGS sequence"/>
</dbReference>
<proteinExistence type="predicted"/>
<reference evidence="2" key="1">
    <citation type="submission" date="2011-05" db="EMBL/GenBank/DDBJ databases">
        <title>The genome sequence of Vittaforma corneae strain ATCC 50505.</title>
        <authorList>
            <consortium name="The Broad Institute Genome Sequencing Platform"/>
            <person name="Cuomo C."/>
            <person name="Didier E."/>
            <person name="Bowers L."/>
            <person name="Young S.K."/>
            <person name="Zeng Q."/>
            <person name="Gargeya S."/>
            <person name="Fitzgerald M."/>
            <person name="Haas B."/>
            <person name="Abouelleil A."/>
            <person name="Alvarado L."/>
            <person name="Arachchi H.M."/>
            <person name="Berlin A."/>
            <person name="Chapman S.B."/>
            <person name="Gearin G."/>
            <person name="Goldberg J."/>
            <person name="Griggs A."/>
            <person name="Gujja S."/>
            <person name="Hansen M."/>
            <person name="Heiman D."/>
            <person name="Howarth C."/>
            <person name="Larimer J."/>
            <person name="Lui A."/>
            <person name="MacDonald P.J.P."/>
            <person name="McCowen C."/>
            <person name="Montmayeur A."/>
            <person name="Murphy C."/>
            <person name="Neiman D."/>
            <person name="Pearson M."/>
            <person name="Priest M."/>
            <person name="Roberts A."/>
            <person name="Saif S."/>
            <person name="Shea T."/>
            <person name="Sisk P."/>
            <person name="Stolte C."/>
            <person name="Sykes S."/>
            <person name="Wortman J."/>
            <person name="Nusbaum C."/>
            <person name="Birren B."/>
        </authorList>
    </citation>
    <scope>NUCLEOTIDE SEQUENCE [LARGE SCALE GENOMIC DNA]</scope>
    <source>
        <strain evidence="2">ATCC 50505</strain>
    </source>
</reference>
<name>L2GM50_VITCO</name>
<sequence>MFTMTWKSRLKSKAREIVFSTRQQQLSPDVVQKYCELKLSFDQILKKLDGPLENQQSIEICKEMLNFYRCAEEVLQIFINECFKSRFMAKIQKKREIFDLADKIFKLLMLFDLIKSRSLKVFSIYSEMRVKNDEMLYSLVDDVEDDRISIFNMISLPMARLFLSMFSSQTFDLKIPFFLGKVSKIHLNSENQEKLGIFIYICEIHQWKYTFIFLIALFGRATEKGGFNINEESLKNIQGYLEMMKQQL</sequence>
<accession>L2GM50</accession>
<dbReference type="GeneID" id="19881697"/>
<dbReference type="InParanoid" id="L2GM50"/>
<protein>
    <submittedName>
        <fullName evidence="1">Uncharacterized protein</fullName>
    </submittedName>
</protein>
<dbReference type="EMBL" id="JH370136">
    <property type="protein sequence ID" value="ELA41968.1"/>
    <property type="molecule type" value="Genomic_DNA"/>
</dbReference>
<dbReference type="OrthoDB" id="2192914at2759"/>
<dbReference type="OMA" id="IEICKEM"/>
<keyword evidence="2" id="KW-1185">Reference proteome</keyword>
<dbReference type="AlphaFoldDB" id="L2GM50"/>
<organism evidence="1 2">
    <name type="scientific">Vittaforma corneae (strain ATCC 50505)</name>
    <name type="common">Microsporidian parasite</name>
    <name type="synonym">Nosema corneum</name>
    <dbReference type="NCBI Taxonomy" id="993615"/>
    <lineage>
        <taxon>Eukaryota</taxon>
        <taxon>Fungi</taxon>
        <taxon>Fungi incertae sedis</taxon>
        <taxon>Microsporidia</taxon>
        <taxon>Nosematidae</taxon>
        <taxon>Vittaforma</taxon>
    </lineage>
</organism>
<dbReference type="VEuPathDB" id="MicrosporidiaDB:VICG_00985"/>
<dbReference type="HOGENOM" id="CLU_1120843_0_0_1"/>
<evidence type="ECO:0000313" key="1">
    <source>
        <dbReference type="EMBL" id="ELA41968.1"/>
    </source>
</evidence>